<comment type="caution">
    <text evidence="11">The sequence shown here is derived from an EMBL/GenBank/DDBJ whole genome shotgun (WGS) entry which is preliminary data.</text>
</comment>
<evidence type="ECO:0000256" key="4">
    <source>
        <dbReference type="ARBA" id="ARBA00022793"/>
    </source>
</evidence>
<dbReference type="GO" id="GO:0006782">
    <property type="term" value="P:protoporphyrinogen IX biosynthetic process"/>
    <property type="evidence" value="ECO:0007669"/>
    <property type="project" value="UniProtKB-UniPathway"/>
</dbReference>
<gene>
    <name evidence="11" type="ORF">EV201_0686</name>
</gene>
<name>A0A4Q7VJ06_9BACT</name>
<dbReference type="SUPFAM" id="SSF51726">
    <property type="entry name" value="UROD/MetE-like"/>
    <property type="match status" value="1"/>
</dbReference>
<dbReference type="InterPro" id="IPR000257">
    <property type="entry name" value="Uroporphyrinogen_deCOase"/>
</dbReference>
<comment type="catalytic activity">
    <reaction evidence="8">
        <text>uroporphyrinogen III + 4 H(+) = coproporphyrinogen III + 4 CO2</text>
        <dbReference type="Rhea" id="RHEA:19865"/>
        <dbReference type="ChEBI" id="CHEBI:15378"/>
        <dbReference type="ChEBI" id="CHEBI:16526"/>
        <dbReference type="ChEBI" id="CHEBI:57308"/>
        <dbReference type="ChEBI" id="CHEBI:57309"/>
        <dbReference type="EC" id="4.1.1.37"/>
    </reaction>
</comment>
<protein>
    <recommendedName>
        <fullName evidence="3 7">Uroporphyrinogen decarboxylase</fullName>
        <ecNumber evidence="3 7">4.1.1.37</ecNumber>
    </recommendedName>
</protein>
<dbReference type="PANTHER" id="PTHR21091:SF169">
    <property type="entry name" value="UROPORPHYRINOGEN DECARBOXYLASE"/>
    <property type="match status" value="1"/>
</dbReference>
<evidence type="ECO:0000256" key="1">
    <source>
        <dbReference type="ARBA" id="ARBA00004804"/>
    </source>
</evidence>
<comment type="similarity">
    <text evidence="2 9">Belongs to the uroporphyrinogen decarboxylase family.</text>
</comment>
<organism evidence="11 12">
    <name type="scientific">Ancylomarina subtilis</name>
    <dbReference type="NCBI Taxonomy" id="1639035"/>
    <lineage>
        <taxon>Bacteria</taxon>
        <taxon>Pseudomonadati</taxon>
        <taxon>Bacteroidota</taxon>
        <taxon>Bacteroidia</taxon>
        <taxon>Marinilabiliales</taxon>
        <taxon>Marinifilaceae</taxon>
        <taxon>Ancylomarina</taxon>
    </lineage>
</organism>
<dbReference type="Gene3D" id="3.20.20.210">
    <property type="match status" value="1"/>
</dbReference>
<evidence type="ECO:0000256" key="8">
    <source>
        <dbReference type="RuleBase" id="RU000554"/>
    </source>
</evidence>
<keyword evidence="5 8" id="KW-0456">Lyase</keyword>
<evidence type="ECO:0000256" key="7">
    <source>
        <dbReference type="NCBIfam" id="TIGR01464"/>
    </source>
</evidence>
<evidence type="ECO:0000313" key="12">
    <source>
        <dbReference type="Proteomes" id="UP000293562"/>
    </source>
</evidence>
<sequence length="347" mass="39527">MTNYMTNSIFLDTINGIKRERPPVWFMRQAGRVLPSYMKLRESYGFKHMMEEPKLAAEVTLLPVHDLGVDAAILFSDILVIPEALGMELSFEGKGPTFKTALKDVEDPLHFLTDMPERLEHIYQAIDQILATKPAEIPLIGFCGGPLTTLCYMFQGFSQNLNFPDFVPAIYRDKSTMKKLVTRITEMSIHYALKQVEHGVQAFQLFETHAGLIPIELYKEVFLPSVKAILGAVRTKGVKTIYLPKGLGTGINMVNYDLCDCVSVDWQTPLHEVRPIVGEEMILQGNFDPRILLADKKAIDQEFEYYLNYGRKDHKWIFNLGHGLLPNIPVENVQYLIDKVKTSDWGR</sequence>
<dbReference type="InterPro" id="IPR006361">
    <property type="entry name" value="Uroporphyrinogen_deCO2ase_HemE"/>
</dbReference>
<dbReference type="GO" id="GO:0005829">
    <property type="term" value="C:cytosol"/>
    <property type="evidence" value="ECO:0007669"/>
    <property type="project" value="TreeGrafter"/>
</dbReference>
<dbReference type="EMBL" id="SHKN01000001">
    <property type="protein sequence ID" value="RZT96054.1"/>
    <property type="molecule type" value="Genomic_DNA"/>
</dbReference>
<reference evidence="11 12" key="1">
    <citation type="submission" date="2019-02" db="EMBL/GenBank/DDBJ databases">
        <title>Genomic Encyclopedia of Type Strains, Phase IV (KMG-IV): sequencing the most valuable type-strain genomes for metagenomic binning, comparative biology and taxonomic classification.</title>
        <authorList>
            <person name="Goeker M."/>
        </authorList>
    </citation>
    <scope>NUCLEOTIDE SEQUENCE [LARGE SCALE GENOMIC DNA]</scope>
    <source>
        <strain evidence="11 12">DSM 28825</strain>
    </source>
</reference>
<dbReference type="PROSITE" id="PS00906">
    <property type="entry name" value="UROD_1"/>
    <property type="match status" value="1"/>
</dbReference>
<dbReference type="PANTHER" id="PTHR21091">
    <property type="entry name" value="METHYLTETRAHYDROFOLATE:HOMOCYSTEINE METHYLTRANSFERASE RELATED"/>
    <property type="match status" value="1"/>
</dbReference>
<feature type="domain" description="Uroporphyrinogen decarboxylase (URO-D)" evidence="10">
    <location>
        <begin position="23"/>
        <end position="32"/>
    </location>
</feature>
<dbReference type="AlphaFoldDB" id="A0A4Q7VJ06"/>
<dbReference type="Proteomes" id="UP000293562">
    <property type="component" value="Unassembled WGS sequence"/>
</dbReference>
<evidence type="ECO:0000256" key="2">
    <source>
        <dbReference type="ARBA" id="ARBA00009935"/>
    </source>
</evidence>
<evidence type="ECO:0000259" key="10">
    <source>
        <dbReference type="PROSITE" id="PS00906"/>
    </source>
</evidence>
<evidence type="ECO:0000256" key="5">
    <source>
        <dbReference type="ARBA" id="ARBA00023239"/>
    </source>
</evidence>
<dbReference type="NCBIfam" id="TIGR01464">
    <property type="entry name" value="hemE"/>
    <property type="match status" value="1"/>
</dbReference>
<dbReference type="EC" id="4.1.1.37" evidence="3 7"/>
<accession>A0A4Q7VJ06</accession>
<comment type="pathway">
    <text evidence="1 8">Porphyrin-containing compound metabolism; protoporphyrin-IX biosynthesis; coproporphyrinogen-III from 5-aminolevulinate: step 4/4.</text>
</comment>
<evidence type="ECO:0000256" key="9">
    <source>
        <dbReference type="RuleBase" id="RU004169"/>
    </source>
</evidence>
<evidence type="ECO:0000256" key="3">
    <source>
        <dbReference type="ARBA" id="ARBA00012288"/>
    </source>
</evidence>
<keyword evidence="4 8" id="KW-0210">Decarboxylase</keyword>
<dbReference type="Pfam" id="PF01208">
    <property type="entry name" value="URO-D"/>
    <property type="match status" value="1"/>
</dbReference>
<keyword evidence="6 8" id="KW-0627">Porphyrin biosynthesis</keyword>
<keyword evidence="12" id="KW-1185">Reference proteome</keyword>
<evidence type="ECO:0000256" key="6">
    <source>
        <dbReference type="ARBA" id="ARBA00023244"/>
    </source>
</evidence>
<evidence type="ECO:0000313" key="11">
    <source>
        <dbReference type="EMBL" id="RZT96054.1"/>
    </source>
</evidence>
<proteinExistence type="inferred from homology"/>
<dbReference type="UniPathway" id="UPA00251">
    <property type="reaction ID" value="UER00321"/>
</dbReference>
<dbReference type="InterPro" id="IPR038071">
    <property type="entry name" value="UROD/MetE-like_sf"/>
</dbReference>
<dbReference type="GO" id="GO:0004853">
    <property type="term" value="F:uroporphyrinogen decarboxylase activity"/>
    <property type="evidence" value="ECO:0007669"/>
    <property type="project" value="UniProtKB-UniRule"/>
</dbReference>